<name>A0A5N6UEZ4_ASPTM</name>
<protein>
    <recommendedName>
        <fullName evidence="3">Beta-lactamase-like protein</fullName>
    </recommendedName>
</protein>
<evidence type="ECO:0008006" key="3">
    <source>
        <dbReference type="Google" id="ProtNLM"/>
    </source>
</evidence>
<dbReference type="InterPro" id="IPR036866">
    <property type="entry name" value="RibonucZ/Hydroxyglut_hydro"/>
</dbReference>
<dbReference type="SUPFAM" id="SSF56281">
    <property type="entry name" value="Metallo-hydrolase/oxidoreductase"/>
    <property type="match status" value="1"/>
</dbReference>
<dbReference type="InterPro" id="IPR025638">
    <property type="entry name" value="DUF4336"/>
</dbReference>
<evidence type="ECO:0000313" key="2">
    <source>
        <dbReference type="Proteomes" id="UP000326950"/>
    </source>
</evidence>
<gene>
    <name evidence="1" type="ORF">BDV40DRAFT_305397</name>
</gene>
<dbReference type="EMBL" id="ML738732">
    <property type="protein sequence ID" value="KAE8157184.1"/>
    <property type="molecule type" value="Genomic_DNA"/>
</dbReference>
<dbReference type="OrthoDB" id="421671at2759"/>
<dbReference type="PANTHER" id="PTHR33835">
    <property type="entry name" value="YALI0C07656P"/>
    <property type="match status" value="1"/>
</dbReference>
<accession>A0A5N6UEZ4</accession>
<dbReference type="Proteomes" id="UP000326950">
    <property type="component" value="Unassembled WGS sequence"/>
</dbReference>
<organism evidence="1 2">
    <name type="scientific">Aspergillus tamarii</name>
    <dbReference type="NCBI Taxonomy" id="41984"/>
    <lineage>
        <taxon>Eukaryota</taxon>
        <taxon>Fungi</taxon>
        <taxon>Dikarya</taxon>
        <taxon>Ascomycota</taxon>
        <taxon>Pezizomycotina</taxon>
        <taxon>Eurotiomycetes</taxon>
        <taxon>Eurotiomycetidae</taxon>
        <taxon>Eurotiales</taxon>
        <taxon>Aspergillaceae</taxon>
        <taxon>Aspergillus</taxon>
        <taxon>Aspergillus subgen. Circumdati</taxon>
    </lineage>
</organism>
<reference evidence="1 2" key="1">
    <citation type="submission" date="2019-04" db="EMBL/GenBank/DDBJ databases">
        <title>Friends and foes A comparative genomics study of 23 Aspergillus species from section Flavi.</title>
        <authorList>
            <consortium name="DOE Joint Genome Institute"/>
            <person name="Kjaerbolling I."/>
            <person name="Vesth T."/>
            <person name="Frisvad J.C."/>
            <person name="Nybo J.L."/>
            <person name="Theobald S."/>
            <person name="Kildgaard S."/>
            <person name="Isbrandt T."/>
            <person name="Kuo A."/>
            <person name="Sato A."/>
            <person name="Lyhne E.K."/>
            <person name="Kogle M.E."/>
            <person name="Wiebenga A."/>
            <person name="Kun R.S."/>
            <person name="Lubbers R.J."/>
            <person name="Makela M.R."/>
            <person name="Barry K."/>
            <person name="Chovatia M."/>
            <person name="Clum A."/>
            <person name="Daum C."/>
            <person name="Haridas S."/>
            <person name="He G."/>
            <person name="LaButti K."/>
            <person name="Lipzen A."/>
            <person name="Mondo S."/>
            <person name="Riley R."/>
            <person name="Salamov A."/>
            <person name="Simmons B.A."/>
            <person name="Magnuson J.K."/>
            <person name="Henrissat B."/>
            <person name="Mortensen U.H."/>
            <person name="Larsen T.O."/>
            <person name="Devries R.P."/>
            <person name="Grigoriev I.V."/>
            <person name="Machida M."/>
            <person name="Baker S.E."/>
            <person name="Andersen M.R."/>
        </authorList>
    </citation>
    <scope>NUCLEOTIDE SEQUENCE [LARGE SCALE GENOMIC DNA]</scope>
    <source>
        <strain evidence="1 2">CBS 117626</strain>
    </source>
</reference>
<proteinExistence type="predicted"/>
<dbReference type="PANTHER" id="PTHR33835:SF1">
    <property type="entry name" value="METALLO-BETA-LACTAMASE DOMAIN-CONTAINING PROTEIN"/>
    <property type="match status" value="1"/>
</dbReference>
<evidence type="ECO:0000313" key="1">
    <source>
        <dbReference type="EMBL" id="KAE8157184.1"/>
    </source>
</evidence>
<dbReference type="AlphaFoldDB" id="A0A5N6UEZ4"/>
<dbReference type="Gene3D" id="3.60.15.10">
    <property type="entry name" value="Ribonuclease Z/Hydroxyacylglutathione hydrolase-like"/>
    <property type="match status" value="1"/>
</dbReference>
<sequence length="298" mass="33917">MAPQLFPKNPSEVMVIRNVTSDVITMSLPFARYGRLKFGGRGTLGTYPYPKIDFLNRQSLRKESLITTHTVKLASGAIAVFSPVSLTPEVREAVSSLGGHLKYIAALDLEHHINITSWKEAYPDAEIIAPEGLYEKRQSNPEYKDTPFQHVFRKENHGGQKISDEFDSEFETEYVYGHPSRELVFLHKRSRTLIEADLLFNLPAREQYSKTGESATSGLLTKIISPLLSTNAPATWQKRFVWYILSSGDRKSFNESVRRIDKWDFNRLIPCHGDVVESGAKGVFRTVMEWHLEGRKNI</sequence>
<keyword evidence="2" id="KW-1185">Reference proteome</keyword>
<dbReference type="Pfam" id="PF14234">
    <property type="entry name" value="DUF4336"/>
    <property type="match status" value="1"/>
</dbReference>